<dbReference type="Pfam" id="PF20622">
    <property type="entry name" value="Big_15"/>
    <property type="match status" value="4"/>
</dbReference>
<feature type="signal peptide" evidence="1">
    <location>
        <begin position="1"/>
        <end position="24"/>
    </location>
</feature>
<dbReference type="RefSeq" id="WP_185425952.1">
    <property type="nucleotide sequence ID" value="NZ_JAARRL010000012.1"/>
</dbReference>
<sequence length="774" mass="84213">MTKWLLALGLVCVVLFGNSIHSKATTEKDLKPLIEQAGTGTLILADQKEVTYVVNEPIIDVKCSIQGAPGGSYIKANFQGDGDAQTPFLLRYSGGVNNISIKDVTFDLDLVGRGAVHFYQNTNVLVENSSFTGYSKTYGYNMADSSISFTDCQGVEVANNHFFDNGYQYGMGEGELNRCVTFQGEGGNGYSVYNNEFTRVNQGVVVQGNNISRLDIYNNAFNAVVDNSIYLLNIPVANIYNNDFNKDKATESPDEGIVLAGGDFKITNNRVYNVLNKFVAVNGEIQNLEVTNNSINTENTSRRPALVAWRNNTAYTVKKLNFSNNILNIDTAPTNYDVLPIGRVKELTIKDNQFVLSALADYQYLFSLQGQAPIENVAMTGNKIQARSGNIISPKSLFLREKSPILPEISQLLISGNEFAGQYPDILKPLPEVDTIAPLEFKLNIDTNVTGTYTGAVKYVALKVGDTTYSKVPVVDDLNWQYYSKGKITNTTTPAYIVGYDSTGTKILEVPIKVTTQEDVPKIVSDTYTLGDGNVTGTYAGAVKYVALKVGDTTYSKVPVVDALNWQYYSKGKITNTTTPVYILGYDGTGIKTLEVPVKIIMKEEVSTLTSDSYTLGEGNVKGTYTGTVRYVAVKVGATIYSKVPVNADGTYQYYIKDKVSGKNDIVTVLGYDSTGTIVAQKIITINTVVAPVPTMVANDFVVGTTKEVTGTATGGIQYVGLKVGDKTYDKVPISADGTYKYYAKDKITNTASKVTVLGYDSIGLVLEKPVLVK</sequence>
<dbReference type="InterPro" id="IPR012334">
    <property type="entry name" value="Pectin_lyas_fold"/>
</dbReference>
<dbReference type="EMBL" id="JAARRL010000012">
    <property type="protein sequence ID" value="MBC1500781.1"/>
    <property type="molecule type" value="Genomic_DNA"/>
</dbReference>
<name>A0A841Z4C0_9LIST</name>
<evidence type="ECO:0000259" key="2">
    <source>
        <dbReference type="Pfam" id="PF20622"/>
    </source>
</evidence>
<dbReference type="InterPro" id="IPR046746">
    <property type="entry name" value="Big_15"/>
</dbReference>
<evidence type="ECO:0000313" key="3">
    <source>
        <dbReference type="EMBL" id="MBC1500781.1"/>
    </source>
</evidence>
<feature type="domain" description="Bacterial Ig" evidence="2">
    <location>
        <begin position="435"/>
        <end position="515"/>
    </location>
</feature>
<proteinExistence type="predicted"/>
<feature type="domain" description="Bacterial Ig" evidence="2">
    <location>
        <begin position="608"/>
        <end position="687"/>
    </location>
</feature>
<comment type="caution">
    <text evidence="3">The sequence shown here is derived from an EMBL/GenBank/DDBJ whole genome shotgun (WGS) entry which is preliminary data.</text>
</comment>
<dbReference type="Gene3D" id="2.160.20.10">
    <property type="entry name" value="Single-stranded right-handed beta-helix, Pectin lyase-like"/>
    <property type="match status" value="1"/>
</dbReference>
<dbReference type="AlphaFoldDB" id="A0A841Z4C0"/>
<keyword evidence="1" id="KW-0732">Signal</keyword>
<feature type="chain" id="PRO_5032811206" evidence="1">
    <location>
        <begin position="25"/>
        <end position="774"/>
    </location>
</feature>
<dbReference type="InterPro" id="IPR011050">
    <property type="entry name" value="Pectin_lyase_fold/virulence"/>
</dbReference>
<feature type="domain" description="Bacterial Ig" evidence="2">
    <location>
        <begin position="522"/>
        <end position="600"/>
    </location>
</feature>
<dbReference type="SUPFAM" id="SSF51126">
    <property type="entry name" value="Pectin lyase-like"/>
    <property type="match status" value="1"/>
</dbReference>
<protein>
    <submittedName>
        <fullName evidence="3">Right-handed parallel beta-helix repeat-containing protein</fullName>
    </submittedName>
</protein>
<evidence type="ECO:0000256" key="1">
    <source>
        <dbReference type="SAM" id="SignalP"/>
    </source>
</evidence>
<evidence type="ECO:0000313" key="4">
    <source>
        <dbReference type="Proteomes" id="UP000564536"/>
    </source>
</evidence>
<dbReference type="Proteomes" id="UP000564536">
    <property type="component" value="Unassembled WGS sequence"/>
</dbReference>
<feature type="domain" description="Bacterial Ig" evidence="2">
    <location>
        <begin position="695"/>
        <end position="771"/>
    </location>
</feature>
<accession>A0A841Z4C0</accession>
<reference evidence="3 4" key="1">
    <citation type="submission" date="2020-03" db="EMBL/GenBank/DDBJ databases">
        <title>Soil Listeria distribution.</title>
        <authorList>
            <person name="Liao J."/>
            <person name="Wiedmann M."/>
        </authorList>
    </citation>
    <scope>NUCLEOTIDE SEQUENCE [LARGE SCALE GENOMIC DNA]</scope>
    <source>
        <strain evidence="3 4">FSL L7-1523</strain>
    </source>
</reference>
<organism evidence="3 4">
    <name type="scientific">Listeria weihenstephanensis</name>
    <dbReference type="NCBI Taxonomy" id="1006155"/>
    <lineage>
        <taxon>Bacteria</taxon>
        <taxon>Bacillati</taxon>
        <taxon>Bacillota</taxon>
        <taxon>Bacilli</taxon>
        <taxon>Bacillales</taxon>
        <taxon>Listeriaceae</taxon>
        <taxon>Listeria</taxon>
    </lineage>
</organism>
<gene>
    <name evidence="3" type="ORF">HB943_09200</name>
</gene>